<dbReference type="RefSeq" id="WP_344699773.1">
    <property type="nucleotide sequence ID" value="NZ_BAABBM010000001.1"/>
</dbReference>
<reference evidence="11" key="1">
    <citation type="journal article" date="2019" name="Int. J. Syst. Evol. Microbiol.">
        <title>The Global Catalogue of Microorganisms (GCM) 10K type strain sequencing project: providing services to taxonomists for standard genome sequencing and annotation.</title>
        <authorList>
            <consortium name="The Broad Institute Genomics Platform"/>
            <consortium name="The Broad Institute Genome Sequencing Center for Infectious Disease"/>
            <person name="Wu L."/>
            <person name="Ma J."/>
        </authorList>
    </citation>
    <scope>NUCLEOTIDE SEQUENCE [LARGE SCALE GENOMIC DNA]</scope>
    <source>
        <strain evidence="11">JCM 17543</strain>
    </source>
</reference>
<evidence type="ECO:0000313" key="10">
    <source>
        <dbReference type="EMBL" id="GAA3903167.1"/>
    </source>
</evidence>
<evidence type="ECO:0000256" key="3">
    <source>
        <dbReference type="ARBA" id="ARBA00022824"/>
    </source>
</evidence>
<evidence type="ECO:0000256" key="4">
    <source>
        <dbReference type="ARBA" id="ARBA00022896"/>
    </source>
</evidence>
<protein>
    <recommendedName>
        <fullName evidence="9">Fe2OG dioxygenase domain-containing protein</fullName>
    </recommendedName>
</protein>
<dbReference type="InterPro" id="IPR005123">
    <property type="entry name" value="Oxoglu/Fe-dep_dioxygenase_dom"/>
</dbReference>
<dbReference type="Gene3D" id="1.25.40.10">
    <property type="entry name" value="Tetratricopeptide repeat domain"/>
    <property type="match status" value="1"/>
</dbReference>
<gene>
    <name evidence="10" type="ORF">GCM10022276_22310</name>
</gene>
<keyword evidence="7" id="KW-0408">Iron</keyword>
<keyword evidence="11" id="KW-1185">Reference proteome</keyword>
<dbReference type="PANTHER" id="PTHR10869">
    <property type="entry name" value="PROLYL 4-HYDROXYLASE ALPHA SUBUNIT"/>
    <property type="match status" value="1"/>
</dbReference>
<keyword evidence="5" id="KW-0223">Dioxygenase</keyword>
<comment type="caution">
    <text evidence="10">The sequence shown here is derived from an EMBL/GenBank/DDBJ whole genome shotgun (WGS) entry which is preliminary data.</text>
</comment>
<dbReference type="SMART" id="SM00702">
    <property type="entry name" value="P4Hc"/>
    <property type="match status" value="1"/>
</dbReference>
<evidence type="ECO:0000256" key="2">
    <source>
        <dbReference type="ARBA" id="ARBA00022723"/>
    </source>
</evidence>
<dbReference type="InterPro" id="IPR044862">
    <property type="entry name" value="Pro_4_hyd_alph_FE2OG_OXY"/>
</dbReference>
<keyword evidence="4" id="KW-0847">Vitamin C</keyword>
<evidence type="ECO:0000313" key="11">
    <source>
        <dbReference type="Proteomes" id="UP001500827"/>
    </source>
</evidence>
<evidence type="ECO:0000259" key="9">
    <source>
        <dbReference type="PROSITE" id="PS51471"/>
    </source>
</evidence>
<dbReference type="SUPFAM" id="SSF81901">
    <property type="entry name" value="HCP-like"/>
    <property type="match status" value="1"/>
</dbReference>
<evidence type="ECO:0000256" key="1">
    <source>
        <dbReference type="ARBA" id="ARBA00001961"/>
    </source>
</evidence>
<dbReference type="Proteomes" id="UP001500827">
    <property type="component" value="Unassembled WGS sequence"/>
</dbReference>
<dbReference type="Gene3D" id="2.60.120.620">
    <property type="entry name" value="q2cbj1_9rhob like domain"/>
    <property type="match status" value="1"/>
</dbReference>
<accession>A0ABP7LJM1</accession>
<dbReference type="InterPro" id="IPR006620">
    <property type="entry name" value="Pro_4_hyd_alph"/>
</dbReference>
<evidence type="ECO:0000256" key="8">
    <source>
        <dbReference type="ARBA" id="ARBA00023180"/>
    </source>
</evidence>
<organism evidence="10 11">
    <name type="scientific">Sphingomonas limnosediminicola</name>
    <dbReference type="NCBI Taxonomy" id="940133"/>
    <lineage>
        <taxon>Bacteria</taxon>
        <taxon>Pseudomonadati</taxon>
        <taxon>Pseudomonadota</taxon>
        <taxon>Alphaproteobacteria</taxon>
        <taxon>Sphingomonadales</taxon>
        <taxon>Sphingomonadaceae</taxon>
        <taxon>Sphingomonas</taxon>
    </lineage>
</organism>
<feature type="domain" description="Fe2OG dioxygenase" evidence="9">
    <location>
        <begin position="200"/>
        <end position="309"/>
    </location>
</feature>
<comment type="cofactor">
    <cofactor evidence="1">
        <name>L-ascorbate</name>
        <dbReference type="ChEBI" id="CHEBI:38290"/>
    </cofactor>
</comment>
<dbReference type="PANTHER" id="PTHR10869:SF246">
    <property type="entry name" value="TRANSMEMBRANE PROLYL 4-HYDROXYLASE"/>
    <property type="match status" value="1"/>
</dbReference>
<name>A0ABP7LJM1_9SPHN</name>
<dbReference type="PROSITE" id="PS51471">
    <property type="entry name" value="FE2OG_OXY"/>
    <property type="match status" value="1"/>
</dbReference>
<keyword evidence="8" id="KW-0325">Glycoprotein</keyword>
<evidence type="ECO:0000256" key="6">
    <source>
        <dbReference type="ARBA" id="ARBA00023002"/>
    </source>
</evidence>
<keyword evidence="3" id="KW-0256">Endoplasmic reticulum</keyword>
<dbReference type="EMBL" id="BAABBM010000001">
    <property type="protein sequence ID" value="GAA3903167.1"/>
    <property type="molecule type" value="Genomic_DNA"/>
</dbReference>
<evidence type="ECO:0000256" key="7">
    <source>
        <dbReference type="ARBA" id="ARBA00023004"/>
    </source>
</evidence>
<dbReference type="InterPro" id="IPR011990">
    <property type="entry name" value="TPR-like_helical_dom_sf"/>
</dbReference>
<sequence length="314" mass="35127">MSDPFTQAMELLLGDRPGREEIEEAGRLFERASAEGNSEASERCAMFEAFGMARPQSWTRALDMLALAASQGSRCAQDQLLLFNDNEVDPNPVEETDWVSLRAGIDIDARMQPGEKVALSEVPRVRTIKRFATAPECRFLIGLASERLVPATVFSDADGEQTHHQARDNSYLVMRIGEMNVLTEVIRHRISVATKLPVPLFEPSQLLHYAVGERFKPHHDFLDPANEAYRDTLSRFGQRIATFLIYLNDAYSGGETSFPAIGLNFRAETGDALFFANVTREGAPDPRTLHAGRPPLSGEKWVFSQWIRDRFPAA</sequence>
<keyword evidence="2" id="KW-0479">Metal-binding</keyword>
<proteinExistence type="predicted"/>
<dbReference type="InterPro" id="IPR045054">
    <property type="entry name" value="P4HA-like"/>
</dbReference>
<evidence type="ECO:0000256" key="5">
    <source>
        <dbReference type="ARBA" id="ARBA00022964"/>
    </source>
</evidence>
<dbReference type="Pfam" id="PF13640">
    <property type="entry name" value="2OG-FeII_Oxy_3"/>
    <property type="match status" value="1"/>
</dbReference>
<keyword evidence="6" id="KW-0560">Oxidoreductase</keyword>